<sequence length="378" mass="42628">MKKFSSVPPPFYSSTISEEKVENTRFRGRNDNIRAVRSQVTEKKSPEEVASNINNKLESQPSMDINESADAFIKKFRQQLLIQRLESIENYEQMLARGRVKDHFSVECDDYGVSFIEAHIATNISEALQNPHPTLLEHLMPYKPHELITTTQFNLAVQVSYFGCGGVAIGVCFRHCIADAATAANFMKSWSAIASCGDIDAIEKDVVFDFSSIFPPEDWSGLSTTLNSQDLLKSSSTDTVVKRFVFDGSKMAALRDIIGNRPTRFEAVFALMWKAVTSAKTEGDEFVASIPVNLRNKMNPPISDQCMGNVFAALIASWPLEETINYKDFVEKIRELISLLNDDYQIHPEFMLLCLGLEIKEDRQVTHSLEVFEDLIRS</sequence>
<proteinExistence type="inferred from homology"/>
<dbReference type="Gene3D" id="3.30.559.10">
    <property type="entry name" value="Chloramphenicol acetyltransferase-like domain"/>
    <property type="match status" value="2"/>
</dbReference>
<evidence type="ECO:0000256" key="1">
    <source>
        <dbReference type="ARBA" id="ARBA00009861"/>
    </source>
</evidence>
<dbReference type="AlphaFoldDB" id="A0AAD5IFA2"/>
<name>A0AAD5IFA2_ACENE</name>
<keyword evidence="5" id="KW-1185">Reference proteome</keyword>
<evidence type="ECO:0000313" key="5">
    <source>
        <dbReference type="Proteomes" id="UP001064489"/>
    </source>
</evidence>
<accession>A0AAD5IFA2</accession>
<dbReference type="InterPro" id="IPR023213">
    <property type="entry name" value="CAT-like_dom_sf"/>
</dbReference>
<keyword evidence="2" id="KW-0808">Transferase</keyword>
<protein>
    <submittedName>
        <fullName evidence="4">Uncharacterized protein</fullName>
    </submittedName>
</protein>
<dbReference type="Pfam" id="PF05553">
    <property type="entry name" value="DUF761"/>
    <property type="match status" value="1"/>
</dbReference>
<organism evidence="4 5">
    <name type="scientific">Acer negundo</name>
    <name type="common">Box elder</name>
    <dbReference type="NCBI Taxonomy" id="4023"/>
    <lineage>
        <taxon>Eukaryota</taxon>
        <taxon>Viridiplantae</taxon>
        <taxon>Streptophyta</taxon>
        <taxon>Embryophyta</taxon>
        <taxon>Tracheophyta</taxon>
        <taxon>Spermatophyta</taxon>
        <taxon>Magnoliopsida</taxon>
        <taxon>eudicotyledons</taxon>
        <taxon>Gunneridae</taxon>
        <taxon>Pentapetalae</taxon>
        <taxon>rosids</taxon>
        <taxon>malvids</taxon>
        <taxon>Sapindales</taxon>
        <taxon>Sapindaceae</taxon>
        <taxon>Hippocastanoideae</taxon>
        <taxon>Acereae</taxon>
        <taxon>Acer</taxon>
    </lineage>
</organism>
<gene>
    <name evidence="4" type="ORF">LWI28_020840</name>
</gene>
<dbReference type="InterPro" id="IPR008480">
    <property type="entry name" value="DUF761_pln"/>
</dbReference>
<dbReference type="PANTHER" id="PTHR31623:SF28">
    <property type="entry name" value="BAHD ACYLTRANSFERASE"/>
    <property type="match status" value="1"/>
</dbReference>
<evidence type="ECO:0000256" key="2">
    <source>
        <dbReference type="ARBA" id="ARBA00022679"/>
    </source>
</evidence>
<dbReference type="PANTHER" id="PTHR31623">
    <property type="entry name" value="F21J9.9"/>
    <property type="match status" value="1"/>
</dbReference>
<dbReference type="EMBL" id="JAJSOW010000106">
    <property type="protein sequence ID" value="KAI9161809.1"/>
    <property type="molecule type" value="Genomic_DNA"/>
</dbReference>
<evidence type="ECO:0000313" key="4">
    <source>
        <dbReference type="EMBL" id="KAI9161809.1"/>
    </source>
</evidence>
<reference evidence="4" key="2">
    <citation type="submission" date="2023-02" db="EMBL/GenBank/DDBJ databases">
        <authorList>
            <person name="Swenson N.G."/>
            <person name="Wegrzyn J.L."/>
            <person name="Mcevoy S.L."/>
        </authorList>
    </citation>
    <scope>NUCLEOTIDE SEQUENCE</scope>
    <source>
        <strain evidence="4">91603</strain>
        <tissue evidence="4">Leaf</tissue>
    </source>
</reference>
<dbReference type="Pfam" id="PF02458">
    <property type="entry name" value="Transferase"/>
    <property type="match status" value="1"/>
</dbReference>
<dbReference type="Proteomes" id="UP001064489">
    <property type="component" value="Chromosome 2"/>
</dbReference>
<reference evidence="4" key="1">
    <citation type="journal article" date="2022" name="Plant J.">
        <title>Strategies of tolerance reflected in two North American maple genomes.</title>
        <authorList>
            <person name="McEvoy S.L."/>
            <person name="Sezen U.U."/>
            <person name="Trouern-Trend A."/>
            <person name="McMahon S.M."/>
            <person name="Schaberg P.G."/>
            <person name="Yang J."/>
            <person name="Wegrzyn J.L."/>
            <person name="Swenson N.G."/>
        </authorList>
    </citation>
    <scope>NUCLEOTIDE SEQUENCE</scope>
    <source>
        <strain evidence="4">91603</strain>
    </source>
</reference>
<keyword evidence="3" id="KW-0012">Acyltransferase</keyword>
<dbReference type="GO" id="GO:0016746">
    <property type="term" value="F:acyltransferase activity"/>
    <property type="evidence" value="ECO:0007669"/>
    <property type="project" value="UniProtKB-KW"/>
</dbReference>
<comment type="similarity">
    <text evidence="1">Belongs to the plant acyltransferase family.</text>
</comment>
<evidence type="ECO:0000256" key="3">
    <source>
        <dbReference type="ARBA" id="ARBA00023315"/>
    </source>
</evidence>
<comment type="caution">
    <text evidence="4">The sequence shown here is derived from an EMBL/GenBank/DDBJ whole genome shotgun (WGS) entry which is preliminary data.</text>
</comment>